<accession>A0ABM8IW83</accession>
<feature type="transmembrane region" description="Helical" evidence="1">
    <location>
        <begin position="200"/>
        <end position="220"/>
    </location>
</feature>
<gene>
    <name evidence="2" type="ORF">PABY_13940</name>
</gene>
<evidence type="ECO:0000313" key="2">
    <source>
        <dbReference type="EMBL" id="BES81827.1"/>
    </source>
</evidence>
<keyword evidence="1" id="KW-1133">Transmembrane helix</keyword>
<dbReference type="EMBL" id="AP028907">
    <property type="protein sequence ID" value="BES81827.1"/>
    <property type="molecule type" value="Genomic_DNA"/>
</dbReference>
<sequence>MWYTPVLYQARAGAHGLAASFSNSMAVRLAVAVGAAASAYAHYRLGVCQRSYMKCLGLSRRGLLESFILASAVWGVFVAAGLAYAVARGLGAGRLYEIYRGNAMTAPGPTWFSDLDPRILPVAASLFWMLTGLLCFSLVQAFILESLPRRPWSPLLAGVLFVAMYNAPLLTGEWKMDDVIVLGMAYPVAYYMARNSIGLIGAYVAVYELPVAAAVLHGWGEGCFRVFVALRAAVASASLLVAPLVVKRLLRSR</sequence>
<feature type="transmembrane region" description="Helical" evidence="1">
    <location>
        <begin position="63"/>
        <end position="87"/>
    </location>
</feature>
<keyword evidence="1" id="KW-0472">Membrane</keyword>
<evidence type="ECO:0000313" key="3">
    <source>
        <dbReference type="Proteomes" id="UP001341135"/>
    </source>
</evidence>
<name>A0ABM8IW83_9CREN</name>
<proteinExistence type="predicted"/>
<feature type="transmembrane region" description="Helical" evidence="1">
    <location>
        <begin position="151"/>
        <end position="170"/>
    </location>
</feature>
<reference evidence="2 3" key="1">
    <citation type="submission" date="2023-09" db="EMBL/GenBank/DDBJ databases">
        <title>Pyrofollis japonicus gen. nov. sp. nov., a novel member of the family Pyrodictiaceae isolated from the Iheya North hydrothermal field.</title>
        <authorList>
            <person name="Miyazaki U."/>
            <person name="Sanari M."/>
            <person name="Tame A."/>
            <person name="Kitajima M."/>
            <person name="Okamoto A."/>
            <person name="Sawayama S."/>
            <person name="Miyazaki J."/>
            <person name="Takai K."/>
            <person name="Nakagawa S."/>
        </authorList>
    </citation>
    <scope>NUCLEOTIDE SEQUENCE [LARGE SCALE GENOMIC DNA]</scope>
    <source>
        <strain evidence="2 3">AV2</strain>
    </source>
</reference>
<feature type="transmembrane region" description="Helical" evidence="1">
    <location>
        <begin position="25"/>
        <end position="43"/>
    </location>
</feature>
<evidence type="ECO:0000256" key="1">
    <source>
        <dbReference type="SAM" id="Phobius"/>
    </source>
</evidence>
<keyword evidence="3" id="KW-1185">Reference proteome</keyword>
<keyword evidence="1" id="KW-0812">Transmembrane</keyword>
<dbReference type="Proteomes" id="UP001341135">
    <property type="component" value="Chromosome"/>
</dbReference>
<protein>
    <submittedName>
        <fullName evidence="2">Uncharacterized protein</fullName>
    </submittedName>
</protein>
<organism evidence="2 3">
    <name type="scientific">Pyrodictium abyssi</name>
    <dbReference type="NCBI Taxonomy" id="54256"/>
    <lineage>
        <taxon>Archaea</taxon>
        <taxon>Thermoproteota</taxon>
        <taxon>Thermoprotei</taxon>
        <taxon>Desulfurococcales</taxon>
        <taxon>Pyrodictiaceae</taxon>
        <taxon>Pyrodictium</taxon>
    </lineage>
</organism>
<feature type="transmembrane region" description="Helical" evidence="1">
    <location>
        <begin position="119"/>
        <end position="144"/>
    </location>
</feature>
<feature type="transmembrane region" description="Helical" evidence="1">
    <location>
        <begin position="226"/>
        <end position="246"/>
    </location>
</feature>